<evidence type="ECO:0000256" key="1">
    <source>
        <dbReference type="SAM" id="MobiDB-lite"/>
    </source>
</evidence>
<dbReference type="EMBL" id="OX459957">
    <property type="protein sequence ID" value="CAI9163911.1"/>
    <property type="molecule type" value="Genomic_DNA"/>
</dbReference>
<evidence type="ECO:0000313" key="2">
    <source>
        <dbReference type="EMBL" id="CAI9163911.1"/>
    </source>
</evidence>
<sequence length="131" mass="14551">MLWFAGARAAGRDSAALGAKRINENHSEVPRARRPPRRRRSPAQSREPARASQTLNSDLVLLQPPCPPSPHTAARLSDRATVPRFCLSPLAESEPEQSYPWREFAYCSGFQKPNLANVAVLGLEAEARHWV</sequence>
<evidence type="ECO:0000313" key="3">
    <source>
        <dbReference type="Proteomes" id="UP001176941"/>
    </source>
</evidence>
<feature type="region of interest" description="Disordered" evidence="1">
    <location>
        <begin position="1"/>
        <end position="57"/>
    </location>
</feature>
<protein>
    <submittedName>
        <fullName evidence="2">Uncharacterized protein</fullName>
    </submittedName>
</protein>
<name>A0ABN8YTG0_RANTA</name>
<accession>A0ABN8YTG0</accession>
<reference evidence="2" key="1">
    <citation type="submission" date="2023-04" db="EMBL/GenBank/DDBJ databases">
        <authorList>
            <consortium name="ELIXIR-Norway"/>
        </authorList>
    </citation>
    <scope>NUCLEOTIDE SEQUENCE [LARGE SCALE GENOMIC DNA]</scope>
</reference>
<keyword evidence="3" id="KW-1185">Reference proteome</keyword>
<dbReference type="Proteomes" id="UP001176941">
    <property type="component" value="Chromosome 21"/>
</dbReference>
<feature type="compositionally biased region" description="Basic residues" evidence="1">
    <location>
        <begin position="32"/>
        <end position="41"/>
    </location>
</feature>
<proteinExistence type="predicted"/>
<gene>
    <name evidence="2" type="ORF">MRATA1EN1_LOCUS12873</name>
</gene>
<feature type="compositionally biased region" description="Low complexity" evidence="1">
    <location>
        <begin position="1"/>
        <end position="19"/>
    </location>
</feature>
<feature type="compositionally biased region" description="Basic and acidic residues" evidence="1">
    <location>
        <begin position="21"/>
        <end position="31"/>
    </location>
</feature>
<feature type="compositionally biased region" description="Low complexity" evidence="1">
    <location>
        <begin position="42"/>
        <end position="52"/>
    </location>
</feature>
<organism evidence="2 3">
    <name type="scientific">Rangifer tarandus platyrhynchus</name>
    <name type="common">Svalbard reindeer</name>
    <dbReference type="NCBI Taxonomy" id="3082113"/>
    <lineage>
        <taxon>Eukaryota</taxon>
        <taxon>Metazoa</taxon>
        <taxon>Chordata</taxon>
        <taxon>Craniata</taxon>
        <taxon>Vertebrata</taxon>
        <taxon>Euteleostomi</taxon>
        <taxon>Mammalia</taxon>
        <taxon>Eutheria</taxon>
        <taxon>Laurasiatheria</taxon>
        <taxon>Artiodactyla</taxon>
        <taxon>Ruminantia</taxon>
        <taxon>Pecora</taxon>
        <taxon>Cervidae</taxon>
        <taxon>Odocoileinae</taxon>
        <taxon>Rangifer</taxon>
    </lineage>
</organism>